<protein>
    <submittedName>
        <fullName evidence="1">UPF0223 family protein</fullName>
    </submittedName>
</protein>
<dbReference type="InterPro" id="IPR007920">
    <property type="entry name" value="UPF0223"/>
</dbReference>
<dbReference type="NCBIfam" id="NF003353">
    <property type="entry name" value="PRK04387.1"/>
    <property type="match status" value="1"/>
</dbReference>
<evidence type="ECO:0000313" key="2">
    <source>
        <dbReference type="Proteomes" id="UP000297348"/>
    </source>
</evidence>
<dbReference type="InterPro" id="IPR023324">
    <property type="entry name" value="BH2638-like_sf"/>
</dbReference>
<sequence length="98" mass="11085">MQPKNYAYPLQPDWSTADIVAVTTLYQRVEDAYELPQGVASTALIAAYRDFQAVVPQKFEEKQLDKEFEAAAGYSIYRTMKRARSESGQIKMKGQAKS</sequence>
<evidence type="ECO:0000313" key="1">
    <source>
        <dbReference type="EMBL" id="TGD17848.1"/>
    </source>
</evidence>
<name>A0A4Z0J5Z1_9LACO</name>
<organism evidence="1 2">
    <name type="scientific">Levilactobacillus suantsaiihabitans</name>
    <dbReference type="NCBI Taxonomy" id="2487722"/>
    <lineage>
        <taxon>Bacteria</taxon>
        <taxon>Bacillati</taxon>
        <taxon>Bacillota</taxon>
        <taxon>Bacilli</taxon>
        <taxon>Lactobacillales</taxon>
        <taxon>Lactobacillaceae</taxon>
        <taxon>Levilactobacillus</taxon>
    </lineage>
</organism>
<dbReference type="SUPFAM" id="SSF158504">
    <property type="entry name" value="BH2638-like"/>
    <property type="match status" value="1"/>
</dbReference>
<dbReference type="PIRSF" id="PIRSF037260">
    <property type="entry name" value="UPF0223"/>
    <property type="match status" value="1"/>
</dbReference>
<dbReference type="EMBL" id="RKLX01000021">
    <property type="protein sequence ID" value="TGD17848.1"/>
    <property type="molecule type" value="Genomic_DNA"/>
</dbReference>
<dbReference type="Gene3D" id="1.10.220.80">
    <property type="entry name" value="BH2638-like"/>
    <property type="match status" value="1"/>
</dbReference>
<dbReference type="AlphaFoldDB" id="A0A4Z0J5Z1"/>
<proteinExistence type="predicted"/>
<dbReference type="RefSeq" id="WP_135368671.1">
    <property type="nucleotide sequence ID" value="NZ_RKLX01000021.1"/>
</dbReference>
<dbReference type="Proteomes" id="UP000297348">
    <property type="component" value="Unassembled WGS sequence"/>
</dbReference>
<comment type="caution">
    <text evidence="1">The sequence shown here is derived from an EMBL/GenBank/DDBJ whole genome shotgun (WGS) entry which is preliminary data.</text>
</comment>
<keyword evidence="2" id="KW-1185">Reference proteome</keyword>
<reference evidence="1 2" key="1">
    <citation type="submission" date="2018-10" db="EMBL/GenBank/DDBJ databases">
        <title>Lactobacillus sp. R7 and Lactobacillus sp. R19 isolated from fermented mustard green product of Taiwan.</title>
        <authorList>
            <person name="Lin S.-T."/>
        </authorList>
    </citation>
    <scope>NUCLEOTIDE SEQUENCE [LARGE SCALE GENOMIC DNA]</scope>
    <source>
        <strain evidence="1 2">BCRC 81129</strain>
    </source>
</reference>
<gene>
    <name evidence="1" type="ORF">EGT51_10705</name>
</gene>
<accession>A0A4Z0J5Z1</accession>
<dbReference type="Pfam" id="PF05256">
    <property type="entry name" value="UPF0223"/>
    <property type="match status" value="1"/>
</dbReference>
<dbReference type="OrthoDB" id="1649074at2"/>